<keyword evidence="6" id="KW-1185">Reference proteome</keyword>
<dbReference type="SMART" id="SM00867">
    <property type="entry name" value="YceI"/>
    <property type="match status" value="1"/>
</dbReference>
<comment type="similarity">
    <text evidence="1">Belongs to the UPF0312 family.</text>
</comment>
<evidence type="ECO:0000259" key="4">
    <source>
        <dbReference type="SMART" id="SM00867"/>
    </source>
</evidence>
<feature type="region of interest" description="Disordered" evidence="2">
    <location>
        <begin position="55"/>
        <end position="81"/>
    </location>
</feature>
<dbReference type="SUPFAM" id="SSF101874">
    <property type="entry name" value="YceI-like"/>
    <property type="match status" value="1"/>
</dbReference>
<dbReference type="PANTHER" id="PTHR34406">
    <property type="entry name" value="PROTEIN YCEI"/>
    <property type="match status" value="1"/>
</dbReference>
<dbReference type="EMBL" id="CP019688">
    <property type="protein sequence ID" value="AQQ15224.1"/>
    <property type="molecule type" value="Genomic_DNA"/>
</dbReference>
<dbReference type="PANTHER" id="PTHR34406:SF1">
    <property type="entry name" value="PROTEIN YCEI"/>
    <property type="match status" value="1"/>
</dbReference>
<accession>A0A1Q2HWL5</accession>
<evidence type="ECO:0000313" key="5">
    <source>
        <dbReference type="EMBL" id="AQQ15224.1"/>
    </source>
</evidence>
<feature type="compositionally biased region" description="Polar residues" evidence="2">
    <location>
        <begin position="66"/>
        <end position="79"/>
    </location>
</feature>
<evidence type="ECO:0000256" key="3">
    <source>
        <dbReference type="SAM" id="Phobius"/>
    </source>
</evidence>
<dbReference type="AlphaFoldDB" id="A0A1Q2HWL5"/>
<name>A0A1Q2HWL5_9CORY</name>
<keyword evidence="3" id="KW-0472">Membrane</keyword>
<dbReference type="Pfam" id="PF04264">
    <property type="entry name" value="YceI"/>
    <property type="match status" value="1"/>
</dbReference>
<dbReference type="Proteomes" id="UP000217209">
    <property type="component" value="Chromosome"/>
</dbReference>
<feature type="transmembrane region" description="Helical" evidence="3">
    <location>
        <begin position="12"/>
        <end position="36"/>
    </location>
</feature>
<keyword evidence="3" id="KW-1133">Transmembrane helix</keyword>
<keyword evidence="3" id="KW-0812">Transmembrane</keyword>
<dbReference type="OrthoDB" id="117810at2"/>
<dbReference type="InterPro" id="IPR007372">
    <property type="entry name" value="Lipid/polyisoprenoid-bd_YceI"/>
</dbReference>
<evidence type="ECO:0000313" key="6">
    <source>
        <dbReference type="Proteomes" id="UP000217209"/>
    </source>
</evidence>
<protein>
    <submittedName>
        <fullName evidence="5">YceI-like domain protein</fullName>
    </submittedName>
</protein>
<feature type="domain" description="Lipid/polyisoprenoid-binding YceI-like" evidence="4">
    <location>
        <begin position="64"/>
        <end position="235"/>
    </location>
</feature>
<organism evidence="5 6">
    <name type="scientific">Corynebacterium glaucum</name>
    <dbReference type="NCBI Taxonomy" id="187491"/>
    <lineage>
        <taxon>Bacteria</taxon>
        <taxon>Bacillati</taxon>
        <taxon>Actinomycetota</taxon>
        <taxon>Actinomycetes</taxon>
        <taxon>Mycobacteriales</taxon>
        <taxon>Corynebacteriaceae</taxon>
        <taxon>Corynebacterium</taxon>
    </lineage>
</organism>
<dbReference type="RefSeq" id="WP_095659942.1">
    <property type="nucleotide sequence ID" value="NZ_BAAAKB010000002.1"/>
</dbReference>
<dbReference type="KEGG" id="cgv:CGLAU_06305"/>
<dbReference type="InterPro" id="IPR036761">
    <property type="entry name" value="TTHA0802/YceI-like_sf"/>
</dbReference>
<gene>
    <name evidence="5" type="ORF">CGLAU_06305</name>
</gene>
<sequence length="236" mass="24907">MAAKPNARSRKTTALVVAGSIFIVVAVLVAMVPLMLNLFGGGGVKTEGIDAQSVKPASTDIDGEWTVTNRPGTNHSSAGFTFDEVLPGERRTTSGSTKGVSGTVTIEGGTLTAGEIEVDMTTITSDSDVRDNNVRRKIFLTDQYPNATFQVSEPADLSGVPADGSVAQVELTGDLTIMDETNEITETFDVARSGDRLLVAGDIHVNRLDYGVETPDFVAATIAEEGEINIRINMGK</sequence>
<dbReference type="Gene3D" id="2.40.128.110">
    <property type="entry name" value="Lipid/polyisoprenoid-binding, YceI-like"/>
    <property type="match status" value="1"/>
</dbReference>
<proteinExistence type="inferred from homology"/>
<reference evidence="5 6" key="1">
    <citation type="submission" date="2016-12" db="EMBL/GenBank/DDBJ databases">
        <authorList>
            <person name="Song W.-J."/>
            <person name="Kurnit D.M."/>
        </authorList>
    </citation>
    <scope>NUCLEOTIDE SEQUENCE [LARGE SCALE GENOMIC DNA]</scope>
    <source>
        <strain evidence="5 6">DSM 30827</strain>
    </source>
</reference>
<evidence type="ECO:0000256" key="1">
    <source>
        <dbReference type="ARBA" id="ARBA00008812"/>
    </source>
</evidence>
<evidence type="ECO:0000256" key="2">
    <source>
        <dbReference type="SAM" id="MobiDB-lite"/>
    </source>
</evidence>